<evidence type="ECO:0000259" key="4">
    <source>
        <dbReference type="PROSITE" id="PS51736"/>
    </source>
</evidence>
<dbReference type="EMBL" id="BART01033173">
    <property type="protein sequence ID" value="GAH17692.1"/>
    <property type="molecule type" value="Genomic_DNA"/>
</dbReference>
<gene>
    <name evidence="5" type="ORF">S01H4_57098</name>
</gene>
<dbReference type="Pfam" id="PF00239">
    <property type="entry name" value="Resolvase"/>
    <property type="match status" value="1"/>
</dbReference>
<evidence type="ECO:0000313" key="5">
    <source>
        <dbReference type="EMBL" id="GAH17692.1"/>
    </source>
</evidence>
<dbReference type="SUPFAM" id="SSF53041">
    <property type="entry name" value="Resolvase-like"/>
    <property type="match status" value="1"/>
</dbReference>
<dbReference type="PROSITE" id="PS51736">
    <property type="entry name" value="RECOMBINASES_3"/>
    <property type="match status" value="1"/>
</dbReference>
<protein>
    <recommendedName>
        <fullName evidence="4">Resolvase/invertase-type recombinase catalytic domain-containing protein</fullName>
    </recommendedName>
</protein>
<evidence type="ECO:0000256" key="3">
    <source>
        <dbReference type="ARBA" id="ARBA00023172"/>
    </source>
</evidence>
<organism evidence="5">
    <name type="scientific">marine sediment metagenome</name>
    <dbReference type="NCBI Taxonomy" id="412755"/>
    <lineage>
        <taxon>unclassified sequences</taxon>
        <taxon>metagenomes</taxon>
        <taxon>ecological metagenomes</taxon>
    </lineage>
</organism>
<feature type="non-terminal residue" evidence="5">
    <location>
        <position position="44"/>
    </location>
</feature>
<dbReference type="PROSITE" id="PS00397">
    <property type="entry name" value="RECOMBINASES_1"/>
    <property type="match status" value="1"/>
</dbReference>
<dbReference type="InterPro" id="IPR006118">
    <property type="entry name" value="Recombinase_CS"/>
</dbReference>
<sequence length="44" mass="5365">MFLEIENKMKVAIYVRVSTKSQEGENQEFQLREYCEKKGYEIFK</sequence>
<dbReference type="GO" id="GO:0015074">
    <property type="term" value="P:DNA integration"/>
    <property type="evidence" value="ECO:0007669"/>
    <property type="project" value="UniProtKB-KW"/>
</dbReference>
<proteinExistence type="predicted"/>
<dbReference type="InterPro" id="IPR006119">
    <property type="entry name" value="Resolv_N"/>
</dbReference>
<dbReference type="GO" id="GO:0003677">
    <property type="term" value="F:DNA binding"/>
    <property type="evidence" value="ECO:0007669"/>
    <property type="project" value="UniProtKB-KW"/>
</dbReference>
<feature type="domain" description="Resolvase/invertase-type recombinase catalytic" evidence="4">
    <location>
        <begin position="10"/>
        <end position="44"/>
    </location>
</feature>
<keyword evidence="2" id="KW-0238">DNA-binding</keyword>
<reference evidence="5" key="1">
    <citation type="journal article" date="2014" name="Front. Microbiol.">
        <title>High frequency of phylogenetically diverse reductive dehalogenase-homologous genes in deep subseafloor sedimentary metagenomes.</title>
        <authorList>
            <person name="Kawai M."/>
            <person name="Futagami T."/>
            <person name="Toyoda A."/>
            <person name="Takaki Y."/>
            <person name="Nishi S."/>
            <person name="Hori S."/>
            <person name="Arai W."/>
            <person name="Tsubouchi T."/>
            <person name="Morono Y."/>
            <person name="Uchiyama I."/>
            <person name="Ito T."/>
            <person name="Fujiyama A."/>
            <person name="Inagaki F."/>
            <person name="Takami H."/>
        </authorList>
    </citation>
    <scope>NUCLEOTIDE SEQUENCE</scope>
    <source>
        <strain evidence="5">Expedition CK06-06</strain>
    </source>
</reference>
<evidence type="ECO:0000256" key="2">
    <source>
        <dbReference type="ARBA" id="ARBA00023125"/>
    </source>
</evidence>
<comment type="caution">
    <text evidence="5">The sequence shown here is derived from an EMBL/GenBank/DDBJ whole genome shotgun (WGS) entry which is preliminary data.</text>
</comment>
<name>X1DBU2_9ZZZZ</name>
<dbReference type="Gene3D" id="3.40.50.1390">
    <property type="entry name" value="Resolvase, N-terminal catalytic domain"/>
    <property type="match status" value="1"/>
</dbReference>
<dbReference type="AlphaFoldDB" id="X1DBU2"/>
<accession>X1DBU2</accession>
<dbReference type="GO" id="GO:0000150">
    <property type="term" value="F:DNA strand exchange activity"/>
    <property type="evidence" value="ECO:0007669"/>
    <property type="project" value="InterPro"/>
</dbReference>
<dbReference type="InterPro" id="IPR036162">
    <property type="entry name" value="Resolvase-like_N_sf"/>
</dbReference>
<keyword evidence="3" id="KW-0233">DNA recombination</keyword>
<evidence type="ECO:0000256" key="1">
    <source>
        <dbReference type="ARBA" id="ARBA00022908"/>
    </source>
</evidence>
<keyword evidence="1" id="KW-0229">DNA integration</keyword>